<keyword evidence="3 7" id="KW-0812">Transmembrane</keyword>
<proteinExistence type="inferred from homology"/>
<evidence type="ECO:0000256" key="2">
    <source>
        <dbReference type="ARBA" id="ARBA00007743"/>
    </source>
</evidence>
<accession>A0AA36CGQ5</accession>
<protein>
    <recommendedName>
        <fullName evidence="10">Transmembrane protein 230</fullName>
    </recommendedName>
</protein>
<name>A0AA36CGQ5_9BILA</name>
<reference evidence="8" key="1">
    <citation type="submission" date="2023-06" db="EMBL/GenBank/DDBJ databases">
        <authorList>
            <person name="Delattre M."/>
        </authorList>
    </citation>
    <scope>NUCLEOTIDE SEQUENCE</scope>
    <source>
        <strain evidence="8">AF72</strain>
    </source>
</reference>
<evidence type="ECO:0000256" key="3">
    <source>
        <dbReference type="ARBA" id="ARBA00022692"/>
    </source>
</evidence>
<keyword evidence="5 7" id="KW-0472">Membrane</keyword>
<dbReference type="Pfam" id="PF05915">
    <property type="entry name" value="TMEM_230_134"/>
    <property type="match status" value="1"/>
</dbReference>
<organism evidence="8 9">
    <name type="scientific">Mesorhabditis spiculigera</name>
    <dbReference type="NCBI Taxonomy" id="96644"/>
    <lineage>
        <taxon>Eukaryota</taxon>
        <taxon>Metazoa</taxon>
        <taxon>Ecdysozoa</taxon>
        <taxon>Nematoda</taxon>
        <taxon>Chromadorea</taxon>
        <taxon>Rhabditida</taxon>
        <taxon>Rhabditina</taxon>
        <taxon>Rhabditomorpha</taxon>
        <taxon>Rhabditoidea</taxon>
        <taxon>Rhabditidae</taxon>
        <taxon>Mesorhabditinae</taxon>
        <taxon>Mesorhabditis</taxon>
    </lineage>
</organism>
<dbReference type="Proteomes" id="UP001177023">
    <property type="component" value="Unassembled WGS sequence"/>
</dbReference>
<dbReference type="InterPro" id="IPR039714">
    <property type="entry name" value="TMEM134"/>
</dbReference>
<dbReference type="GO" id="GO:0016020">
    <property type="term" value="C:membrane"/>
    <property type="evidence" value="ECO:0007669"/>
    <property type="project" value="UniProtKB-SubCell"/>
</dbReference>
<evidence type="ECO:0000313" key="9">
    <source>
        <dbReference type="Proteomes" id="UP001177023"/>
    </source>
</evidence>
<dbReference type="PANTHER" id="PTHR13558:SF1">
    <property type="entry name" value="TRANSMEMBRANE PROTEIN 134"/>
    <property type="match status" value="1"/>
</dbReference>
<keyword evidence="9" id="KW-1185">Reference proteome</keyword>
<evidence type="ECO:0000256" key="7">
    <source>
        <dbReference type="SAM" id="Phobius"/>
    </source>
</evidence>
<feature type="region of interest" description="Disordered" evidence="6">
    <location>
        <begin position="1"/>
        <end position="72"/>
    </location>
</feature>
<feature type="transmembrane region" description="Helical" evidence="7">
    <location>
        <begin position="84"/>
        <end position="104"/>
    </location>
</feature>
<comment type="similarity">
    <text evidence="2">Belongs to the TMEM134/TMEM230 family.</text>
</comment>
<feature type="compositionally biased region" description="Basic and acidic residues" evidence="6">
    <location>
        <begin position="63"/>
        <end position="72"/>
    </location>
</feature>
<feature type="transmembrane region" description="Helical" evidence="7">
    <location>
        <begin position="116"/>
        <end position="137"/>
    </location>
</feature>
<keyword evidence="4 7" id="KW-1133">Transmembrane helix</keyword>
<evidence type="ECO:0000256" key="4">
    <source>
        <dbReference type="ARBA" id="ARBA00022989"/>
    </source>
</evidence>
<evidence type="ECO:0000313" key="8">
    <source>
        <dbReference type="EMBL" id="CAJ0568187.1"/>
    </source>
</evidence>
<feature type="non-terminal residue" evidence="8">
    <location>
        <position position="1"/>
    </location>
</feature>
<comment type="subcellular location">
    <subcellularLocation>
        <location evidence="1">Membrane</location>
        <topology evidence="1">Multi-pass membrane protein</topology>
    </subcellularLocation>
</comment>
<evidence type="ECO:0000256" key="1">
    <source>
        <dbReference type="ARBA" id="ARBA00004141"/>
    </source>
</evidence>
<evidence type="ECO:0008006" key="10">
    <source>
        <dbReference type="Google" id="ProtNLM"/>
    </source>
</evidence>
<sequence length="159" mass="17842">MVVSTMPGHQRNASQGQHLIVDRHESGEEEEDVERQQPRTHAPPEVSSGGVFPTSQPDPPVSRPHENRIKGGCRDPRLRSNWQVVIGSFILTIMGAALLFYGILVYLEITNDHAGVQIWVLFFAGLLCFIPGFYHVFYITCTICGRPGYSFDKLPTFSR</sequence>
<dbReference type="InterPro" id="IPR008590">
    <property type="entry name" value="TMEM_230/134"/>
</dbReference>
<evidence type="ECO:0000256" key="6">
    <source>
        <dbReference type="SAM" id="MobiDB-lite"/>
    </source>
</evidence>
<gene>
    <name evidence="8" type="ORF">MSPICULIGERA_LOCUS6713</name>
</gene>
<comment type="caution">
    <text evidence="8">The sequence shown here is derived from an EMBL/GenBank/DDBJ whole genome shotgun (WGS) entry which is preliminary data.</text>
</comment>
<dbReference type="EMBL" id="CATQJA010001677">
    <property type="protein sequence ID" value="CAJ0568187.1"/>
    <property type="molecule type" value="Genomic_DNA"/>
</dbReference>
<dbReference type="PANTHER" id="PTHR13558">
    <property type="entry name" value="TRANSMEMBRANE PROTEIN 134"/>
    <property type="match status" value="1"/>
</dbReference>
<dbReference type="AlphaFoldDB" id="A0AA36CGQ5"/>
<evidence type="ECO:0000256" key="5">
    <source>
        <dbReference type="ARBA" id="ARBA00023136"/>
    </source>
</evidence>